<sequence length="154" mass="17260">MSNLMDEITGTHCLWCGCTLDNAEFPGQLYCSPGHATKQREHRAKVKNRRRITCPTPDSDGFPHRGTAFRAAALQQQYAYLCGCGVYHLTSDPSRTGRRTETRRRPVGHRTIEQLASELDGERPMLRRSLGAQDSRTSVGRRRDPQSRAAFSAA</sequence>
<dbReference type="Proteomes" id="UP001299596">
    <property type="component" value="Unassembled WGS sequence"/>
</dbReference>
<accession>A0ABU5XMC1</accession>
<feature type="region of interest" description="Disordered" evidence="1">
    <location>
        <begin position="117"/>
        <end position="154"/>
    </location>
</feature>
<name>A0ABU5XMC1_9MYCO</name>
<proteinExistence type="predicted"/>
<comment type="caution">
    <text evidence="2">The sequence shown here is derived from an EMBL/GenBank/DDBJ whole genome shotgun (WGS) entry which is preliminary data.</text>
</comment>
<organism evidence="2 3">
    <name type="scientific">[Mycobacterium] crassicus</name>
    <dbReference type="NCBI Taxonomy" id="2872309"/>
    <lineage>
        <taxon>Bacteria</taxon>
        <taxon>Bacillati</taxon>
        <taxon>Actinomycetota</taxon>
        <taxon>Actinomycetes</taxon>
        <taxon>Mycobacteriales</taxon>
        <taxon>Mycobacteriaceae</taxon>
        <taxon>Mycolicibacter</taxon>
    </lineage>
</organism>
<evidence type="ECO:0000313" key="2">
    <source>
        <dbReference type="EMBL" id="MEB3023438.1"/>
    </source>
</evidence>
<reference evidence="2 3" key="1">
    <citation type="submission" date="2023-12" db="EMBL/GenBank/DDBJ databases">
        <title>Description of new species of Mycobacterium terrae complex isolated from sewage at the Sao Paulo Zoological Park Foundation in Brazil.</title>
        <authorList>
            <person name="Romagnoli C.L."/>
            <person name="Conceicao E.C."/>
            <person name="Machado E."/>
            <person name="Barreto L.B.P.F."/>
            <person name="Sharma A."/>
            <person name="Silva N.M."/>
            <person name="Marques L.E."/>
            <person name="Juliana M.A."/>
            <person name="Lourenco M.C.S."/>
            <person name="Digiampietri L.A."/>
            <person name="Suffys P.N."/>
            <person name="Viana-Niero C."/>
        </authorList>
    </citation>
    <scope>NUCLEOTIDE SEQUENCE [LARGE SCALE GENOMIC DNA]</scope>
    <source>
        <strain evidence="2 3">MYC098</strain>
    </source>
</reference>
<protein>
    <submittedName>
        <fullName evidence="2">Uncharacterized protein</fullName>
    </submittedName>
</protein>
<keyword evidence="3" id="KW-1185">Reference proteome</keyword>
<evidence type="ECO:0000256" key="1">
    <source>
        <dbReference type="SAM" id="MobiDB-lite"/>
    </source>
</evidence>
<dbReference type="EMBL" id="JAYJJR010000016">
    <property type="protein sequence ID" value="MEB3023438.1"/>
    <property type="molecule type" value="Genomic_DNA"/>
</dbReference>
<gene>
    <name evidence="2" type="ORF">K6T79_20650</name>
</gene>
<dbReference type="RefSeq" id="WP_329780436.1">
    <property type="nucleotide sequence ID" value="NZ_JAYJJR010000016.1"/>
</dbReference>
<evidence type="ECO:0000313" key="3">
    <source>
        <dbReference type="Proteomes" id="UP001299596"/>
    </source>
</evidence>